<dbReference type="Gene3D" id="1.25.40.20">
    <property type="entry name" value="Ankyrin repeat-containing domain"/>
    <property type="match status" value="5"/>
</dbReference>
<dbReference type="PROSITE" id="PS50297">
    <property type="entry name" value="ANK_REP_REGION"/>
    <property type="match status" value="5"/>
</dbReference>
<dbReference type="Pfam" id="PF12796">
    <property type="entry name" value="Ank_2"/>
    <property type="match status" value="4"/>
</dbReference>
<feature type="repeat" description="ANK" evidence="3">
    <location>
        <begin position="191"/>
        <end position="223"/>
    </location>
</feature>
<dbReference type="SUPFAM" id="SSF48403">
    <property type="entry name" value="Ankyrin repeat"/>
    <property type="match status" value="2"/>
</dbReference>
<accession>A0AAV2I3P7</accession>
<protein>
    <submittedName>
        <fullName evidence="4">Uncharacterized protein</fullName>
    </submittedName>
</protein>
<keyword evidence="5" id="KW-1185">Reference proteome</keyword>
<evidence type="ECO:0000256" key="3">
    <source>
        <dbReference type="PROSITE-ProRule" id="PRU00023"/>
    </source>
</evidence>
<sequence length="667" mass="72260">MVASKFGRVAAVEQLLQLGSDVNLASSRGNALTYAAANGHKTCIRLLVKAGCNPNTPGSKWDPAVMTAARSGYTDCVRALLEAGADPDARNHAGKTALITATQWGHFNCAKTLLRFGANVNSMSATGDTALKWAARGGNTSLVRLLVQSGAEVNTPSTDATTPLMFAAHVSAACVRELISAGADLHARNTRGQVPLFWGVNSGEVDIVQALIKAGANVNAVSTKGHTPLFYSVKNGDDDMNKILIAAGANVNARDLKGKTPLLSAVQNYHVDCFKTLLLAGADVNLADQAGRSPLMVAVMRQFTVAFNDLLAAGALVNWKDSSGRTALMLAATMCSAAYCKDLLAHGGRVNEQDNEGVTALMHAAEKEIHCDSVKNVLLDSGADVNMVDLSGKTALMHAISYNKNLVCLRVLTKNNALNHQNTALVHCLESENNLASLDKAAVLLSVGFHPVIPEFYRPLLLQKFLLASTCRNKTYVWSFKKFILYREMEMIRLFVSNGVVLQRNGKRAASGASRYANIACALSKGHINLVKYLIANCYIFQEDLNFLCRSKSAQWDTLYRTYSAALGDDKDQRLFLTELTKQPWPLVKLAFIAVSSLVGSSPERAERIRGSGLPSRLQALLNFQGPVSTLPVREWSELKLAFDPLAYAKLEKQRPLLYFWPFGKEI</sequence>
<feature type="non-terminal residue" evidence="4">
    <location>
        <position position="667"/>
    </location>
</feature>
<feature type="repeat" description="ANK" evidence="3">
    <location>
        <begin position="257"/>
        <end position="289"/>
    </location>
</feature>
<evidence type="ECO:0000313" key="4">
    <source>
        <dbReference type="EMBL" id="CAL1540666.1"/>
    </source>
</evidence>
<gene>
    <name evidence="4" type="ORF">GSLYS_00014315001</name>
</gene>
<dbReference type="PANTHER" id="PTHR24173:SF74">
    <property type="entry name" value="ANKYRIN REPEAT DOMAIN-CONTAINING PROTEIN 16"/>
    <property type="match status" value="1"/>
</dbReference>
<keyword evidence="2 3" id="KW-0040">ANK repeat</keyword>
<organism evidence="4 5">
    <name type="scientific">Lymnaea stagnalis</name>
    <name type="common">Great pond snail</name>
    <name type="synonym">Helix stagnalis</name>
    <dbReference type="NCBI Taxonomy" id="6523"/>
    <lineage>
        <taxon>Eukaryota</taxon>
        <taxon>Metazoa</taxon>
        <taxon>Spiralia</taxon>
        <taxon>Lophotrochozoa</taxon>
        <taxon>Mollusca</taxon>
        <taxon>Gastropoda</taxon>
        <taxon>Heterobranchia</taxon>
        <taxon>Euthyneura</taxon>
        <taxon>Panpulmonata</taxon>
        <taxon>Hygrophila</taxon>
        <taxon>Lymnaeoidea</taxon>
        <taxon>Lymnaeidae</taxon>
        <taxon>Lymnaea</taxon>
    </lineage>
</organism>
<feature type="repeat" description="ANK" evidence="3">
    <location>
        <begin position="323"/>
        <end position="355"/>
    </location>
</feature>
<dbReference type="Proteomes" id="UP001497497">
    <property type="component" value="Unassembled WGS sequence"/>
</dbReference>
<feature type="repeat" description="ANK" evidence="3">
    <location>
        <begin position="224"/>
        <end position="256"/>
    </location>
</feature>
<proteinExistence type="predicted"/>
<evidence type="ECO:0000313" key="5">
    <source>
        <dbReference type="Proteomes" id="UP001497497"/>
    </source>
</evidence>
<dbReference type="EMBL" id="CAXITT010000392">
    <property type="protein sequence ID" value="CAL1540666.1"/>
    <property type="molecule type" value="Genomic_DNA"/>
</dbReference>
<dbReference type="SMART" id="SM00248">
    <property type="entry name" value="ANK"/>
    <property type="match status" value="13"/>
</dbReference>
<evidence type="ECO:0000256" key="2">
    <source>
        <dbReference type="ARBA" id="ARBA00023043"/>
    </source>
</evidence>
<dbReference type="InterPro" id="IPR002110">
    <property type="entry name" value="Ankyrin_rpt"/>
</dbReference>
<feature type="repeat" description="ANK" evidence="3">
    <location>
        <begin position="93"/>
        <end position="125"/>
    </location>
</feature>
<dbReference type="PROSITE" id="PS50088">
    <property type="entry name" value="ANK_REPEAT"/>
    <property type="match status" value="8"/>
</dbReference>
<dbReference type="InterPro" id="IPR036770">
    <property type="entry name" value="Ankyrin_rpt-contain_sf"/>
</dbReference>
<feature type="repeat" description="ANK" evidence="3">
    <location>
        <begin position="126"/>
        <end position="158"/>
    </location>
</feature>
<keyword evidence="1" id="KW-0677">Repeat</keyword>
<evidence type="ECO:0000256" key="1">
    <source>
        <dbReference type="ARBA" id="ARBA00022737"/>
    </source>
</evidence>
<dbReference type="AlphaFoldDB" id="A0AAV2I3P7"/>
<feature type="repeat" description="ANK" evidence="3">
    <location>
        <begin position="356"/>
        <end position="390"/>
    </location>
</feature>
<dbReference type="Pfam" id="PF00023">
    <property type="entry name" value="Ank"/>
    <property type="match status" value="2"/>
</dbReference>
<comment type="caution">
    <text evidence="4">The sequence shown here is derived from an EMBL/GenBank/DDBJ whole genome shotgun (WGS) entry which is preliminary data.</text>
</comment>
<reference evidence="4 5" key="1">
    <citation type="submission" date="2024-04" db="EMBL/GenBank/DDBJ databases">
        <authorList>
            <consortium name="Genoscope - CEA"/>
            <person name="William W."/>
        </authorList>
    </citation>
    <scope>NUCLEOTIDE SEQUENCE [LARGE SCALE GENOMIC DNA]</scope>
</reference>
<dbReference type="PANTHER" id="PTHR24173">
    <property type="entry name" value="ANKYRIN REPEAT CONTAINING"/>
    <property type="match status" value="1"/>
</dbReference>
<name>A0AAV2I3P7_LYMST</name>
<feature type="repeat" description="ANK" evidence="3">
    <location>
        <begin position="60"/>
        <end position="92"/>
    </location>
</feature>